<feature type="compositionally biased region" description="Polar residues" evidence="1">
    <location>
        <begin position="68"/>
        <end position="91"/>
    </location>
</feature>
<name>A0A376B4S5_9ASCO</name>
<feature type="compositionally biased region" description="Polar residues" evidence="1">
    <location>
        <begin position="19"/>
        <end position="35"/>
    </location>
</feature>
<feature type="compositionally biased region" description="Low complexity" evidence="1">
    <location>
        <begin position="186"/>
        <end position="210"/>
    </location>
</feature>
<keyword evidence="3" id="KW-1185">Reference proteome</keyword>
<protein>
    <submittedName>
        <fullName evidence="2">Uncharacterized protein</fullName>
    </submittedName>
</protein>
<organism evidence="2 3">
    <name type="scientific">Saccharomycodes ludwigii</name>
    <dbReference type="NCBI Taxonomy" id="36035"/>
    <lineage>
        <taxon>Eukaryota</taxon>
        <taxon>Fungi</taxon>
        <taxon>Dikarya</taxon>
        <taxon>Ascomycota</taxon>
        <taxon>Saccharomycotina</taxon>
        <taxon>Saccharomycetes</taxon>
        <taxon>Saccharomycodales</taxon>
        <taxon>Saccharomycodaceae</taxon>
        <taxon>Saccharomycodes</taxon>
    </lineage>
</organism>
<dbReference type="VEuPathDB" id="FungiDB:SCODWIG_01456"/>
<sequence length="239" mass="26776">MSKSQTPFVAAPTVVKSPANINDSGSNPNIDSNNLLKAPSPSPFEKKKYEESSDFINLSEPPKALESPSASSYNLSGRGANNNDTASPTTHLFKSTKFNDYLNDVKEWVHHQHRVSSPTDNDYNSGEASYNNNSHNENSSNDRNHINSEGADESNRNHVPSDKIEFKQQYQDDKNVEQKEGTTKENGSNTNHHNNDGNNGTPASSQLPRRLSLDRRRSSCSQFEDYKKEVYSKLHLFEK</sequence>
<evidence type="ECO:0000313" key="3">
    <source>
        <dbReference type="Proteomes" id="UP000262825"/>
    </source>
</evidence>
<feature type="compositionally biased region" description="Basic and acidic residues" evidence="1">
    <location>
        <begin position="153"/>
        <end position="183"/>
    </location>
</feature>
<gene>
    <name evidence="2" type="ORF">SCODWIG_01456</name>
</gene>
<evidence type="ECO:0000256" key="1">
    <source>
        <dbReference type="SAM" id="MobiDB-lite"/>
    </source>
</evidence>
<feature type="region of interest" description="Disordered" evidence="1">
    <location>
        <begin position="113"/>
        <end position="219"/>
    </location>
</feature>
<dbReference type="Proteomes" id="UP000262825">
    <property type="component" value="Unassembled WGS sequence"/>
</dbReference>
<proteinExistence type="predicted"/>
<dbReference type="EMBL" id="UFAJ01000187">
    <property type="protein sequence ID" value="SSD59695.1"/>
    <property type="molecule type" value="Genomic_DNA"/>
</dbReference>
<feature type="region of interest" description="Disordered" evidence="1">
    <location>
        <begin position="1"/>
        <end position="91"/>
    </location>
</feature>
<dbReference type="AlphaFoldDB" id="A0A376B4S5"/>
<reference evidence="3" key="1">
    <citation type="submission" date="2018-06" db="EMBL/GenBank/DDBJ databases">
        <authorList>
            <person name="Guldener U."/>
        </authorList>
    </citation>
    <scope>NUCLEOTIDE SEQUENCE [LARGE SCALE GENOMIC DNA]</scope>
    <source>
        <strain evidence="3">UTAD17</strain>
    </source>
</reference>
<accession>A0A376B4S5</accession>
<feature type="compositionally biased region" description="Low complexity" evidence="1">
    <location>
        <begin position="129"/>
        <end position="139"/>
    </location>
</feature>
<feature type="compositionally biased region" description="Polar residues" evidence="1">
    <location>
        <begin position="115"/>
        <end position="128"/>
    </location>
</feature>
<evidence type="ECO:0000313" key="2">
    <source>
        <dbReference type="EMBL" id="SSD59695.1"/>
    </source>
</evidence>